<dbReference type="Gene3D" id="3.10.450.50">
    <property type="match status" value="1"/>
</dbReference>
<gene>
    <name evidence="1" type="ORF">GCM10007423_08950</name>
</gene>
<dbReference type="Proteomes" id="UP000600214">
    <property type="component" value="Unassembled WGS sequence"/>
</dbReference>
<accession>A0ABQ1YI08</accession>
<evidence type="ECO:0000313" key="1">
    <source>
        <dbReference type="EMBL" id="GGH25037.1"/>
    </source>
</evidence>
<evidence type="ECO:0008006" key="3">
    <source>
        <dbReference type="Google" id="ProtNLM"/>
    </source>
</evidence>
<evidence type="ECO:0000313" key="2">
    <source>
        <dbReference type="Proteomes" id="UP000600214"/>
    </source>
</evidence>
<proteinExistence type="predicted"/>
<sequence length="139" mass="15800">MVREDKMRLMDRFLTFINTANPEMANELIHPEVIFYVPGNPEPMRGPGGYMAIVGMMRDAFPDVQWKIDDSVFDGEKVAVRFTMSGTHENTFLGIPATGKTFEVKAMNFYRFENRQIVEEYGLPDMFGLIRQLGAAPGI</sequence>
<reference evidence="2" key="1">
    <citation type="journal article" date="2019" name="Int. J. Syst. Evol. Microbiol.">
        <title>The Global Catalogue of Microorganisms (GCM) 10K type strain sequencing project: providing services to taxonomists for standard genome sequencing and annotation.</title>
        <authorList>
            <consortium name="The Broad Institute Genomics Platform"/>
            <consortium name="The Broad Institute Genome Sequencing Center for Infectious Disease"/>
            <person name="Wu L."/>
            <person name="Ma J."/>
        </authorList>
    </citation>
    <scope>NUCLEOTIDE SEQUENCE [LARGE SCALE GENOMIC DNA]</scope>
    <source>
        <strain evidence="2">CGMCC 1.15288</strain>
    </source>
</reference>
<dbReference type="PANTHER" id="PTHR38436:SF1">
    <property type="entry name" value="ESTER CYCLASE"/>
    <property type="match status" value="1"/>
</dbReference>
<organism evidence="1 2">
    <name type="scientific">Dyadobacter endophyticus</name>
    <dbReference type="NCBI Taxonomy" id="1749036"/>
    <lineage>
        <taxon>Bacteria</taxon>
        <taxon>Pseudomonadati</taxon>
        <taxon>Bacteroidota</taxon>
        <taxon>Cytophagia</taxon>
        <taxon>Cytophagales</taxon>
        <taxon>Spirosomataceae</taxon>
        <taxon>Dyadobacter</taxon>
    </lineage>
</organism>
<protein>
    <recommendedName>
        <fullName evidence="3">Ester cyclase</fullName>
    </recommendedName>
</protein>
<dbReference type="PANTHER" id="PTHR38436">
    <property type="entry name" value="POLYKETIDE CYCLASE SNOAL-LIKE DOMAIN"/>
    <property type="match status" value="1"/>
</dbReference>
<dbReference type="Pfam" id="PF07366">
    <property type="entry name" value="SnoaL"/>
    <property type="match status" value="1"/>
</dbReference>
<dbReference type="InterPro" id="IPR032710">
    <property type="entry name" value="NTF2-like_dom_sf"/>
</dbReference>
<dbReference type="InterPro" id="IPR009959">
    <property type="entry name" value="Cyclase_SnoaL-like"/>
</dbReference>
<name>A0ABQ1YI08_9BACT</name>
<dbReference type="SUPFAM" id="SSF54427">
    <property type="entry name" value="NTF2-like"/>
    <property type="match status" value="1"/>
</dbReference>
<comment type="caution">
    <text evidence="1">The sequence shown here is derived from an EMBL/GenBank/DDBJ whole genome shotgun (WGS) entry which is preliminary data.</text>
</comment>
<keyword evidence="2" id="KW-1185">Reference proteome</keyword>
<dbReference type="EMBL" id="BMIA01000001">
    <property type="protein sequence ID" value="GGH25037.1"/>
    <property type="molecule type" value="Genomic_DNA"/>
</dbReference>